<dbReference type="GO" id="GO:0046930">
    <property type="term" value="C:pore complex"/>
    <property type="evidence" value="ECO:0007669"/>
    <property type="project" value="UniProtKB-KW"/>
</dbReference>
<keyword evidence="14" id="KW-1185">Reference proteome</keyword>
<dbReference type="InterPro" id="IPR002299">
    <property type="entry name" value="Porin_Neis"/>
</dbReference>
<keyword evidence="9" id="KW-0472">Membrane</keyword>
<evidence type="ECO:0000313" key="13">
    <source>
        <dbReference type="EMBL" id="SEA73559.1"/>
    </source>
</evidence>
<dbReference type="GO" id="GO:0015288">
    <property type="term" value="F:porin activity"/>
    <property type="evidence" value="ECO:0007669"/>
    <property type="project" value="UniProtKB-KW"/>
</dbReference>
<dbReference type="Proteomes" id="UP000199002">
    <property type="component" value="Unassembled WGS sequence"/>
</dbReference>
<dbReference type="STRING" id="592050.SAMN05421875_12614"/>
<dbReference type="PRINTS" id="PR00184">
    <property type="entry name" value="NEISSPPORIN"/>
</dbReference>
<keyword evidence="4" id="KW-1134">Transmembrane beta strand</keyword>
<dbReference type="GO" id="GO:0034220">
    <property type="term" value="P:monoatomic ion transmembrane transport"/>
    <property type="evidence" value="ECO:0007669"/>
    <property type="project" value="InterPro"/>
</dbReference>
<dbReference type="PANTHER" id="PTHR34501">
    <property type="entry name" value="PROTEIN YDDL-RELATED"/>
    <property type="match status" value="1"/>
</dbReference>
<keyword evidence="5" id="KW-0812">Transmembrane</keyword>
<feature type="domain" description="Porin" evidence="12">
    <location>
        <begin position="11"/>
        <end position="331"/>
    </location>
</feature>
<dbReference type="PRINTS" id="PR00182">
    <property type="entry name" value="ECOLNEIPORIN"/>
</dbReference>
<keyword evidence="7" id="KW-0406">Ion transport</keyword>
<keyword evidence="8" id="KW-0626">Porin</keyword>
<comment type="subcellular location">
    <subcellularLocation>
        <location evidence="1">Cell outer membrane</location>
        <topology evidence="1">Multi-pass membrane protein</topology>
    </subcellularLocation>
</comment>
<dbReference type="Gene3D" id="2.40.160.10">
    <property type="entry name" value="Porin"/>
    <property type="match status" value="1"/>
</dbReference>
<name>A0A1H4DM32_9BURK</name>
<dbReference type="EMBL" id="FNQJ01000026">
    <property type="protein sequence ID" value="SEA73559.1"/>
    <property type="molecule type" value="Genomic_DNA"/>
</dbReference>
<evidence type="ECO:0000259" key="12">
    <source>
        <dbReference type="Pfam" id="PF13609"/>
    </source>
</evidence>
<dbReference type="SUPFAM" id="SSF56935">
    <property type="entry name" value="Porins"/>
    <property type="match status" value="1"/>
</dbReference>
<dbReference type="RefSeq" id="WP_092699833.1">
    <property type="nucleotide sequence ID" value="NZ_CAXIQL010000092.1"/>
</dbReference>
<keyword evidence="10" id="KW-0998">Cell outer membrane</keyword>
<proteinExistence type="predicted"/>
<evidence type="ECO:0000256" key="3">
    <source>
        <dbReference type="ARBA" id="ARBA00022448"/>
    </source>
</evidence>
<reference evidence="14" key="1">
    <citation type="submission" date="2016-10" db="EMBL/GenBank/DDBJ databases">
        <authorList>
            <person name="Varghese N."/>
            <person name="Submissions S."/>
        </authorList>
    </citation>
    <scope>NUCLEOTIDE SEQUENCE [LARGE SCALE GENOMIC DNA]</scope>
    <source>
        <strain evidence="14">DSM 25157</strain>
    </source>
</reference>
<accession>A0A1H4DM32</accession>
<evidence type="ECO:0000313" key="14">
    <source>
        <dbReference type="Proteomes" id="UP000199002"/>
    </source>
</evidence>
<comment type="subunit">
    <text evidence="2">Homotrimer.</text>
</comment>
<evidence type="ECO:0000256" key="2">
    <source>
        <dbReference type="ARBA" id="ARBA00011233"/>
    </source>
</evidence>
<feature type="signal peptide" evidence="11">
    <location>
        <begin position="1"/>
        <end position="24"/>
    </location>
</feature>
<evidence type="ECO:0000256" key="7">
    <source>
        <dbReference type="ARBA" id="ARBA00023065"/>
    </source>
</evidence>
<keyword evidence="6 11" id="KW-0732">Signal</keyword>
<sequence>MQRTPLLLASALALCCTLAAPAHAQSDVTLYGLIDAGVERLNHTSAGGGITRMPSIAGSAASRWGLRGSEDLGGGLKTVFTLESGFAPDNGSLQQGGRAFGRQAFVGLSGGWGTVSLGRQYSMLLPGAANTDIFLAQIYGAGAFDTYLAGPRLDNSIAYLGKFSSVTLGALYSLGKDAQTCPGERGRGSECRAWSAVLKYDAPTWGVGTWIDEQRGLDGSRETPATADLSGKKDQRLALSGYTLLGQTKLTANYMQRKNDAALNAYRKSNLWSLGVAHPVTQAITLEAQYYHFDYKDSADGGKMLALRGTYAFSKRTTAYATVGALRNDGNARFSPSVGVSNTALAPVAGQNQTGLMVGLRHAF</sequence>
<evidence type="ECO:0000256" key="1">
    <source>
        <dbReference type="ARBA" id="ARBA00004571"/>
    </source>
</evidence>
<evidence type="ECO:0000256" key="9">
    <source>
        <dbReference type="ARBA" id="ARBA00023136"/>
    </source>
</evidence>
<dbReference type="InterPro" id="IPR033900">
    <property type="entry name" value="Gram_neg_porin_domain"/>
</dbReference>
<protein>
    <submittedName>
        <fullName evidence="13">Outer membrane protein (Porin)</fullName>
    </submittedName>
</protein>
<dbReference type="PANTHER" id="PTHR34501:SF9">
    <property type="entry name" value="MAJOR OUTER MEMBRANE PROTEIN P.IA"/>
    <property type="match status" value="1"/>
</dbReference>
<dbReference type="CDD" id="cd00342">
    <property type="entry name" value="gram_neg_porins"/>
    <property type="match status" value="1"/>
</dbReference>
<dbReference type="GeneID" id="34235090"/>
<organism evidence="13 14">
    <name type="scientific">Acidovorax soli</name>
    <dbReference type="NCBI Taxonomy" id="592050"/>
    <lineage>
        <taxon>Bacteria</taxon>
        <taxon>Pseudomonadati</taxon>
        <taxon>Pseudomonadota</taxon>
        <taxon>Betaproteobacteria</taxon>
        <taxon>Burkholderiales</taxon>
        <taxon>Comamonadaceae</taxon>
        <taxon>Acidovorax</taxon>
    </lineage>
</organism>
<evidence type="ECO:0000256" key="10">
    <source>
        <dbReference type="ARBA" id="ARBA00023237"/>
    </source>
</evidence>
<dbReference type="InterPro" id="IPR001702">
    <property type="entry name" value="Porin_Gram-ve"/>
</dbReference>
<gene>
    <name evidence="13" type="ORF">SAMN05421875_12614</name>
</gene>
<dbReference type="InterPro" id="IPR023614">
    <property type="entry name" value="Porin_dom_sf"/>
</dbReference>
<evidence type="ECO:0000256" key="5">
    <source>
        <dbReference type="ARBA" id="ARBA00022692"/>
    </source>
</evidence>
<evidence type="ECO:0000256" key="8">
    <source>
        <dbReference type="ARBA" id="ARBA00023114"/>
    </source>
</evidence>
<evidence type="ECO:0000256" key="6">
    <source>
        <dbReference type="ARBA" id="ARBA00022729"/>
    </source>
</evidence>
<dbReference type="AlphaFoldDB" id="A0A1H4DM32"/>
<keyword evidence="3" id="KW-0813">Transport</keyword>
<dbReference type="InterPro" id="IPR050298">
    <property type="entry name" value="Gram-neg_bact_OMP"/>
</dbReference>
<dbReference type="Pfam" id="PF13609">
    <property type="entry name" value="Porin_4"/>
    <property type="match status" value="1"/>
</dbReference>
<evidence type="ECO:0000256" key="4">
    <source>
        <dbReference type="ARBA" id="ARBA00022452"/>
    </source>
</evidence>
<dbReference type="GO" id="GO:0009279">
    <property type="term" value="C:cell outer membrane"/>
    <property type="evidence" value="ECO:0007669"/>
    <property type="project" value="UniProtKB-SubCell"/>
</dbReference>
<evidence type="ECO:0000256" key="11">
    <source>
        <dbReference type="SAM" id="SignalP"/>
    </source>
</evidence>
<feature type="chain" id="PRO_5011473523" evidence="11">
    <location>
        <begin position="25"/>
        <end position="364"/>
    </location>
</feature>